<accession>W2Z3Z8</accession>
<evidence type="ECO:0000313" key="1">
    <source>
        <dbReference type="EMBL" id="ETP42013.1"/>
    </source>
</evidence>
<sequence length="45" mass="4883">MNDDGEDGVALILMLALAHEGQQEKDGAPHPYEEMTPTLLNAFLS</sequence>
<reference evidence="1 2" key="1">
    <citation type="submission" date="2013-11" db="EMBL/GenBank/DDBJ databases">
        <title>The Genome Sequence of Phytophthora parasitica P10297.</title>
        <authorList>
            <consortium name="The Broad Institute Genomics Platform"/>
            <person name="Russ C."/>
            <person name="Tyler B."/>
            <person name="Panabieres F."/>
            <person name="Shan W."/>
            <person name="Tripathy S."/>
            <person name="Grunwald N."/>
            <person name="Machado M."/>
            <person name="Johnson C.S."/>
            <person name="Walker B."/>
            <person name="Young S.K."/>
            <person name="Zeng Q."/>
            <person name="Gargeya S."/>
            <person name="Fitzgerald M."/>
            <person name="Haas B."/>
            <person name="Abouelleil A."/>
            <person name="Allen A.W."/>
            <person name="Alvarado L."/>
            <person name="Arachchi H.M."/>
            <person name="Berlin A.M."/>
            <person name="Chapman S.B."/>
            <person name="Gainer-Dewar J."/>
            <person name="Goldberg J."/>
            <person name="Griggs A."/>
            <person name="Gujja S."/>
            <person name="Hansen M."/>
            <person name="Howarth C."/>
            <person name="Imamovic A."/>
            <person name="Ireland A."/>
            <person name="Larimer J."/>
            <person name="McCowan C."/>
            <person name="Murphy C."/>
            <person name="Pearson M."/>
            <person name="Poon T.W."/>
            <person name="Priest M."/>
            <person name="Roberts A."/>
            <person name="Saif S."/>
            <person name="Shea T."/>
            <person name="Sisk P."/>
            <person name="Sykes S."/>
            <person name="Wortman J."/>
            <person name="Nusbaum C."/>
            <person name="Birren B."/>
        </authorList>
    </citation>
    <scope>NUCLEOTIDE SEQUENCE [LARGE SCALE GENOMIC DNA]</scope>
    <source>
        <strain evidence="1 2">P10297</strain>
    </source>
</reference>
<evidence type="ECO:0000313" key="2">
    <source>
        <dbReference type="Proteomes" id="UP000018948"/>
    </source>
</evidence>
<dbReference type="AlphaFoldDB" id="W2Z3Z8"/>
<comment type="caution">
    <text evidence="1">The sequence shown here is derived from an EMBL/GenBank/DDBJ whole genome shotgun (WGS) entry which is preliminary data.</text>
</comment>
<organism evidence="1 2">
    <name type="scientific">Phytophthora nicotianae P10297</name>
    <dbReference type="NCBI Taxonomy" id="1317064"/>
    <lineage>
        <taxon>Eukaryota</taxon>
        <taxon>Sar</taxon>
        <taxon>Stramenopiles</taxon>
        <taxon>Oomycota</taxon>
        <taxon>Peronosporomycetes</taxon>
        <taxon>Peronosporales</taxon>
        <taxon>Peronosporaceae</taxon>
        <taxon>Phytophthora</taxon>
    </lineage>
</organism>
<protein>
    <submittedName>
        <fullName evidence="1">Uncharacterized protein</fullName>
    </submittedName>
</protein>
<dbReference type="Proteomes" id="UP000018948">
    <property type="component" value="Unassembled WGS sequence"/>
</dbReference>
<proteinExistence type="predicted"/>
<dbReference type="EMBL" id="ANIY01002300">
    <property type="protein sequence ID" value="ETP42013.1"/>
    <property type="molecule type" value="Genomic_DNA"/>
</dbReference>
<gene>
    <name evidence="1" type="ORF">F442_11081</name>
</gene>
<name>W2Z3Z8_PHYNI</name>